<dbReference type="AlphaFoldDB" id="A0A832YRU8"/>
<dbReference type="CDD" id="cd01169">
    <property type="entry name" value="HMPP_kinase"/>
    <property type="match status" value="1"/>
</dbReference>
<protein>
    <submittedName>
        <fullName evidence="3">Phosphomethylpyrimidine kinase</fullName>
    </submittedName>
</protein>
<dbReference type="PANTHER" id="PTHR20858">
    <property type="entry name" value="PHOSPHOMETHYLPYRIMIDINE KINASE"/>
    <property type="match status" value="1"/>
</dbReference>
<gene>
    <name evidence="3" type="ORF">EYG76_01955</name>
</gene>
<name>A0A832YRU8_9EURY</name>
<dbReference type="PANTHER" id="PTHR20858:SF17">
    <property type="entry name" value="HYDROXYMETHYLPYRIMIDINE_PHOSPHOMETHYLPYRIMIDINE KINASE THI20-RELATED"/>
    <property type="match status" value="1"/>
</dbReference>
<dbReference type="GO" id="GO:0008972">
    <property type="term" value="F:phosphomethylpyrimidine kinase activity"/>
    <property type="evidence" value="ECO:0007669"/>
    <property type="project" value="InterPro"/>
</dbReference>
<dbReference type="Gene3D" id="3.40.1190.20">
    <property type="match status" value="1"/>
</dbReference>
<dbReference type="Pfam" id="PF10120">
    <property type="entry name" value="ThiN"/>
    <property type="match status" value="1"/>
</dbReference>
<dbReference type="SUPFAM" id="SSF53613">
    <property type="entry name" value="Ribokinase-like"/>
    <property type="match status" value="1"/>
</dbReference>
<dbReference type="EMBL" id="DQSV01000040">
    <property type="protein sequence ID" value="HIP17053.1"/>
    <property type="molecule type" value="Genomic_DNA"/>
</dbReference>
<dbReference type="GO" id="GO:0009228">
    <property type="term" value="P:thiamine biosynthetic process"/>
    <property type="evidence" value="ECO:0007669"/>
    <property type="project" value="InterPro"/>
</dbReference>
<dbReference type="Gene3D" id="3.40.225.10">
    <property type="entry name" value="Class II aldolase/adducin N-terminal domain"/>
    <property type="match status" value="1"/>
</dbReference>
<evidence type="ECO:0000259" key="1">
    <source>
        <dbReference type="Pfam" id="PF08543"/>
    </source>
</evidence>
<evidence type="ECO:0000313" key="4">
    <source>
        <dbReference type="Proteomes" id="UP000605144"/>
    </source>
</evidence>
<sequence>MTLKDINVLIVGGYDPTGGAGIIADVKTIKALKCNPLTVITSLIPQNNNRVYSKMDLPKDNIRDQFKAIFEDFEVSIVKTGVLTKEAIDVLLDYQRKYNLKIICDPVLKSSTGYNFIEDETLKKYFELFKKSLLIMPNSGEYNIIKNSKYFEYLKNSNNYILITGIEDKLFYNSRELRTFKGHRIDREVHGTGCVFASGIASFIAKGHDIIYAIREGKRLVLASVIYAKRTKYGYNTNPTYINREEVIKSIGYAIYLLKKMDFHFLIPEEGSNIAEGLILPRNIREVASLVGGIIKKNKNLDSNLGFYRVGEVEFGVFSPISNIIITANHYNPRIRSAITIKYYEDIIEILKSKKYEFTLSSFEGERIKGESSKVMELGTKLACEKFEGVPDIIYGDLGRESIMVVLGENALEVVKKVKKIIDIYKIHFL</sequence>
<evidence type="ECO:0000313" key="3">
    <source>
        <dbReference type="EMBL" id="HIP17053.1"/>
    </source>
</evidence>
<keyword evidence="3" id="KW-0418">Kinase</keyword>
<reference evidence="3" key="1">
    <citation type="journal article" date="2020" name="ISME J.">
        <title>Gammaproteobacteria mediating utilization of methyl-, sulfur- and petroleum organic compounds in deep ocean hydrothermal plumes.</title>
        <authorList>
            <person name="Zhou Z."/>
            <person name="Liu Y."/>
            <person name="Pan J."/>
            <person name="Cron B.R."/>
            <person name="Toner B.M."/>
            <person name="Anantharaman K."/>
            <person name="Breier J.A."/>
            <person name="Dick G.J."/>
            <person name="Li M."/>
        </authorList>
    </citation>
    <scope>NUCLEOTIDE SEQUENCE</scope>
    <source>
        <strain evidence="3">SZUA-1385</strain>
    </source>
</reference>
<dbReference type="Proteomes" id="UP000605144">
    <property type="component" value="Unassembled WGS sequence"/>
</dbReference>
<accession>A0A832YRU8</accession>
<dbReference type="InterPro" id="IPR029056">
    <property type="entry name" value="Ribokinase-like"/>
</dbReference>
<organism evidence="3 4">
    <name type="scientific">Methanothermococcus okinawensis</name>
    <dbReference type="NCBI Taxonomy" id="155863"/>
    <lineage>
        <taxon>Archaea</taxon>
        <taxon>Methanobacteriati</taxon>
        <taxon>Methanobacteriota</taxon>
        <taxon>Methanomada group</taxon>
        <taxon>Methanococci</taxon>
        <taxon>Methanococcales</taxon>
        <taxon>Methanococcaceae</taxon>
        <taxon>Methanothermococcus</taxon>
    </lineage>
</organism>
<keyword evidence="3" id="KW-0808">Transferase</keyword>
<comment type="caution">
    <text evidence="3">The sequence shown here is derived from an EMBL/GenBank/DDBJ whole genome shotgun (WGS) entry which is preliminary data.</text>
</comment>
<dbReference type="InterPro" id="IPR036409">
    <property type="entry name" value="Aldolase_II/adducin_N_sf"/>
</dbReference>
<dbReference type="InterPro" id="IPR013749">
    <property type="entry name" value="PM/HMP-P_kinase-1"/>
</dbReference>
<dbReference type="InterPro" id="IPR019293">
    <property type="entry name" value="ThiN"/>
</dbReference>
<dbReference type="GO" id="GO:0005829">
    <property type="term" value="C:cytosol"/>
    <property type="evidence" value="ECO:0007669"/>
    <property type="project" value="TreeGrafter"/>
</dbReference>
<dbReference type="InterPro" id="IPR004399">
    <property type="entry name" value="HMP/HMP-P_kinase_dom"/>
</dbReference>
<feature type="domain" description="Thiamine-phosphate synthase ThiN" evidence="2">
    <location>
        <begin position="255"/>
        <end position="420"/>
    </location>
</feature>
<dbReference type="Pfam" id="PF08543">
    <property type="entry name" value="Phos_pyr_kin"/>
    <property type="match status" value="1"/>
</dbReference>
<dbReference type="SUPFAM" id="SSF53639">
    <property type="entry name" value="AraD/HMP-PK domain-like"/>
    <property type="match status" value="1"/>
</dbReference>
<feature type="domain" description="Pyridoxamine kinase/Phosphomethylpyrimidine kinase" evidence="1">
    <location>
        <begin position="15"/>
        <end position="234"/>
    </location>
</feature>
<dbReference type="GO" id="GO:0008902">
    <property type="term" value="F:hydroxymethylpyrimidine kinase activity"/>
    <property type="evidence" value="ECO:0007669"/>
    <property type="project" value="TreeGrafter"/>
</dbReference>
<proteinExistence type="predicted"/>
<evidence type="ECO:0000259" key="2">
    <source>
        <dbReference type="Pfam" id="PF10120"/>
    </source>
</evidence>